<dbReference type="Proteomes" id="UP001276854">
    <property type="component" value="Unassembled WGS sequence"/>
</dbReference>
<gene>
    <name evidence="6" type="ORF">RZO55_03230</name>
</gene>
<reference evidence="6 7" key="1">
    <citation type="submission" date="2023-10" db="EMBL/GenBank/DDBJ databases">
        <title>A novel Glycoside Hydrolase 43-Like Enzyme from Clostrdium boliviensis is an Endo-xylanase, and a Candidate for Xylooligosaccharides Production from Different Xylan Substrates.</title>
        <authorList>
            <person name="Alvarez M.T."/>
            <person name="Rocabado-Villegas L.R."/>
            <person name="Salas-Veizaga D.M."/>
            <person name="Linares-Pasten J.A."/>
            <person name="Gudmundsdottir E.E."/>
            <person name="Hreggvidsson G.O."/>
            <person name="Adlercreutz P."/>
            <person name="Nordberg Karlsson E."/>
        </authorList>
    </citation>
    <scope>NUCLEOTIDE SEQUENCE [LARGE SCALE GENOMIC DNA]</scope>
    <source>
        <strain evidence="6 7">E-1</strain>
    </source>
</reference>
<evidence type="ECO:0000256" key="3">
    <source>
        <dbReference type="ARBA" id="ARBA00022679"/>
    </source>
</evidence>
<keyword evidence="5" id="KW-0012">Acyltransferase</keyword>
<proteinExistence type="inferred from homology"/>
<dbReference type="Pfam" id="PF01960">
    <property type="entry name" value="ArgJ"/>
    <property type="match status" value="1"/>
</dbReference>
<dbReference type="InterPro" id="IPR016117">
    <property type="entry name" value="ArgJ-like_dom_sf"/>
</dbReference>
<dbReference type="EMBL" id="JAWONS010000095">
    <property type="protein sequence ID" value="MDW2796589.1"/>
    <property type="molecule type" value="Genomic_DNA"/>
</dbReference>
<evidence type="ECO:0000256" key="4">
    <source>
        <dbReference type="ARBA" id="ARBA00022813"/>
    </source>
</evidence>
<dbReference type="RefSeq" id="WP_318062852.1">
    <property type="nucleotide sequence ID" value="NZ_JAWONS010000095.1"/>
</dbReference>
<evidence type="ECO:0000313" key="7">
    <source>
        <dbReference type="Proteomes" id="UP001276854"/>
    </source>
</evidence>
<accession>A0ABU4GG29</accession>
<sequence>MIARDGEGATRLVEVRVTGAASLDMARRVAKGVAGSNLVKSAVYGADANWGRVFCAIGYADPGVRTEAVDLYIGETPVVRESRPVSFDEEQVQAHMKEETVN</sequence>
<dbReference type="InterPro" id="IPR002813">
    <property type="entry name" value="Arg_biosynth_ArgJ"/>
</dbReference>
<evidence type="ECO:0000256" key="2">
    <source>
        <dbReference type="ARBA" id="ARBA00011475"/>
    </source>
</evidence>
<comment type="subunit">
    <text evidence="2">Heterotetramer of two alpha and two beta chains.</text>
</comment>
<protein>
    <submittedName>
        <fullName evidence="6">Bifunctional ornithine acetyltransferase/N-acetylglutamate synthase</fullName>
    </submittedName>
</protein>
<comment type="similarity">
    <text evidence="1">Belongs to the ArgJ family.</text>
</comment>
<keyword evidence="4" id="KW-0068">Autocatalytic cleavage</keyword>
<keyword evidence="7" id="KW-1185">Reference proteome</keyword>
<dbReference type="InterPro" id="IPR042195">
    <property type="entry name" value="ArgJ_beta_C"/>
</dbReference>
<evidence type="ECO:0000256" key="5">
    <source>
        <dbReference type="ARBA" id="ARBA00023315"/>
    </source>
</evidence>
<keyword evidence="3" id="KW-0808">Transferase</keyword>
<dbReference type="PANTHER" id="PTHR23100:SF0">
    <property type="entry name" value="ARGININE BIOSYNTHESIS BIFUNCTIONAL PROTEIN ARGJ, MITOCHONDRIAL"/>
    <property type="match status" value="1"/>
</dbReference>
<evidence type="ECO:0000256" key="1">
    <source>
        <dbReference type="ARBA" id="ARBA00006774"/>
    </source>
</evidence>
<dbReference type="PANTHER" id="PTHR23100">
    <property type="entry name" value="ARGININE BIOSYNTHESIS BIFUNCTIONAL PROTEIN ARGJ"/>
    <property type="match status" value="1"/>
</dbReference>
<name>A0ABU4GG29_9CLOT</name>
<organism evidence="6 7">
    <name type="scientific">Clostridium boliviensis</name>
    <dbReference type="NCBI Taxonomy" id="318465"/>
    <lineage>
        <taxon>Bacteria</taxon>
        <taxon>Bacillati</taxon>
        <taxon>Bacillota</taxon>
        <taxon>Clostridia</taxon>
        <taxon>Eubacteriales</taxon>
        <taxon>Clostridiaceae</taxon>
        <taxon>Clostridium</taxon>
    </lineage>
</organism>
<dbReference type="Gene3D" id="3.10.20.340">
    <property type="entry name" value="ArgJ beta chain, C-terminal domain"/>
    <property type="match status" value="1"/>
</dbReference>
<comment type="caution">
    <text evidence="6">The sequence shown here is derived from an EMBL/GenBank/DDBJ whole genome shotgun (WGS) entry which is preliminary data.</text>
</comment>
<evidence type="ECO:0000313" key="6">
    <source>
        <dbReference type="EMBL" id="MDW2796589.1"/>
    </source>
</evidence>
<dbReference type="SUPFAM" id="SSF56266">
    <property type="entry name" value="DmpA/ArgJ-like"/>
    <property type="match status" value="1"/>
</dbReference>
<feature type="non-terminal residue" evidence="6">
    <location>
        <position position="102"/>
    </location>
</feature>